<evidence type="ECO:0000313" key="2">
    <source>
        <dbReference type="Proteomes" id="UP000308054"/>
    </source>
</evidence>
<dbReference type="Proteomes" id="UP000308054">
    <property type="component" value="Unassembled WGS sequence"/>
</dbReference>
<reference evidence="1 2" key="1">
    <citation type="journal article" date="2017" name="Int. J. Syst. Evol. Microbiol.">
        <title>Marinicauda algicola sp. nov., isolated from a marine red alga Rhodosorus marinus.</title>
        <authorList>
            <person name="Jeong S.E."/>
            <person name="Jeon S.H."/>
            <person name="Chun B.H."/>
            <person name="Kim D.W."/>
            <person name="Jeon C.O."/>
        </authorList>
    </citation>
    <scope>NUCLEOTIDE SEQUENCE [LARGE SCALE GENOMIC DNA]</scope>
    <source>
        <strain evidence="1 2">JCM 31718</strain>
    </source>
</reference>
<evidence type="ECO:0000313" key="1">
    <source>
        <dbReference type="EMBL" id="TGY89201.1"/>
    </source>
</evidence>
<gene>
    <name evidence="1" type="ORF">E5163_08770</name>
</gene>
<protein>
    <submittedName>
        <fullName evidence="1">Uncharacterized protein</fullName>
    </submittedName>
</protein>
<accession>A0A4S2H1Q0</accession>
<proteinExistence type="predicted"/>
<name>A0A4S2H1Q0_9PROT</name>
<keyword evidence="2" id="KW-1185">Reference proteome</keyword>
<dbReference type="EMBL" id="SRXW01000002">
    <property type="protein sequence ID" value="TGY89201.1"/>
    <property type="molecule type" value="Genomic_DNA"/>
</dbReference>
<dbReference type="RefSeq" id="WP_135995741.1">
    <property type="nucleotide sequence ID" value="NZ_CP071057.1"/>
</dbReference>
<comment type="caution">
    <text evidence="1">The sequence shown here is derived from an EMBL/GenBank/DDBJ whole genome shotgun (WGS) entry which is preliminary data.</text>
</comment>
<dbReference type="AlphaFoldDB" id="A0A4S2H1Q0"/>
<organism evidence="1 2">
    <name type="scientific">Marinicauda algicola</name>
    <dbReference type="NCBI Taxonomy" id="2029849"/>
    <lineage>
        <taxon>Bacteria</taxon>
        <taxon>Pseudomonadati</taxon>
        <taxon>Pseudomonadota</taxon>
        <taxon>Alphaproteobacteria</taxon>
        <taxon>Maricaulales</taxon>
        <taxon>Maricaulaceae</taxon>
        <taxon>Marinicauda</taxon>
    </lineage>
</organism>
<sequence>MSPATATLVLALGFGPESFAEPFEAPYEYARTFAECAVLHEMRAETVTGDAVQRAQAYARASDLLAQMFANQAIHDPAQQEEMLARWREQAMERFRSPAGPAYRAQAMETCGELIAWQEQFFGYAEIYLDSLE</sequence>